<reference evidence="12 13" key="1">
    <citation type="submission" date="2015-11" db="EMBL/GenBank/DDBJ databases">
        <authorList>
            <consortium name="Pathogen Informatics"/>
        </authorList>
    </citation>
    <scope>NUCLEOTIDE SEQUENCE [LARGE SCALE GENOMIC DNA]</scope>
    <source>
        <strain evidence="12 13">006A-0059</strain>
    </source>
</reference>
<dbReference type="SUPFAM" id="SSF56042">
    <property type="entry name" value="PurM C-terminal domain-like"/>
    <property type="match status" value="2"/>
</dbReference>
<evidence type="ECO:0000313" key="13">
    <source>
        <dbReference type="Proteomes" id="UP000052237"/>
    </source>
</evidence>
<dbReference type="InterPro" id="IPR041609">
    <property type="entry name" value="PurL_linker"/>
</dbReference>
<evidence type="ECO:0000256" key="5">
    <source>
        <dbReference type="ARBA" id="ARBA00022755"/>
    </source>
</evidence>
<dbReference type="AlphaFoldDB" id="A0A0S4SH41"/>
<sequence length="731" mass="79603">MDEKTIKAHKISDAEYTKILEILGREPNLLELGIFSAMWSEHCSYKSSKKYLNGFPTKAPWVLQGPGENAGVIDCGDGVAAVFKMESHNHPSFIEPYQGAATGVGGIFRDVFTMGARVEASLNSLRFGDIKGKSKINKHQRYLVKGVVSGISHYGNCMGVPTVGGETTFDESFNGNILVNAFALGLCKSDEIFYGKAEGEGNPVMYVGSKTGRDGLGGAVMASDSFNEENKSLRPTVQVGDPFAEKLLMEACLELFKYDYVVGIQDMGAAGLTSSSFEMAGRSGSGMKMYLDKVPMREEGMTPYELMLSESQERMLICAKKGCEEQIKAIFAKWDLSAEIVGEVTNSGIMELFWYGELVGNIPVNPLSEAAPILDRPTKKPAYLDEIKNIKLEDYPKFDNNDAFIKLLKDPNISNKSFIYDQYDANVGTNTIKKPGFLGASSIRIKGTNRAISMGAECNTRHNYVNPKIGAAAAVAASGRKVAMSGATPLAITDCLNYGNPQNPEVMWQFANGCEGIKEACKALNTPVVSGNVSLYNETDGVSVQPTPAIVTVGVNDDVNRNLTSIFTKENTPVYLLGKTTGEFGGSLYMKAIYNVCGGELKDIDFKAERALWDLVIEANKSGILEFANSIGVGGVAITLAKMSAVSGFGFVGKTNFKDTRYNFDESFSRSIVGVKDEAKFELLAAKFGVEIQKIGLTNKDKFELDDINLSLEEMRKIYFDEFVSIIKSEE</sequence>
<comment type="function">
    <text evidence="8">Part of the phosphoribosylformylglycinamidine synthase complex involved in the purines biosynthetic pathway. Catalyzes the ATP-dependent conversion of formylglycinamide ribonucleotide (FGAR) and glutamine to yield formylglycinamidine ribonucleotide (FGAM) and glutamate. The FGAM synthase complex is composed of three subunits. PurQ produces an ammonia molecule by converting glutamine to glutamate. PurL transfers the ammonia molecule to FGAR to form FGAM in an ATP-dependent manner. PurS interacts with PurQ and PurL and is thought to assist in the transfer of the ammonia molecule from PurQ to PurL.</text>
</comment>
<accession>A0A0S4SH41</accession>
<evidence type="ECO:0000313" key="12">
    <source>
        <dbReference type="EMBL" id="CUU85089.1"/>
    </source>
</evidence>
<comment type="subcellular location">
    <subcellularLocation>
        <location evidence="8">Cytoplasm</location>
    </subcellularLocation>
</comment>
<organism evidence="12 13">
    <name type="scientific">Campylobacter hyointestinalis subsp. hyointestinalis</name>
    <dbReference type="NCBI Taxonomy" id="91352"/>
    <lineage>
        <taxon>Bacteria</taxon>
        <taxon>Pseudomonadati</taxon>
        <taxon>Campylobacterota</taxon>
        <taxon>Epsilonproteobacteria</taxon>
        <taxon>Campylobacterales</taxon>
        <taxon>Campylobacteraceae</taxon>
        <taxon>Campylobacter</taxon>
    </lineage>
</organism>
<dbReference type="STRING" id="32019.ERS672215_01707"/>
<dbReference type="Pfam" id="PF18072">
    <property type="entry name" value="FGAR-AT_linker"/>
    <property type="match status" value="1"/>
</dbReference>
<feature type="domain" description="PurM-like N-terminal" evidence="9">
    <location>
        <begin position="67"/>
        <end position="186"/>
    </location>
</feature>
<evidence type="ECO:0000256" key="4">
    <source>
        <dbReference type="ARBA" id="ARBA00022741"/>
    </source>
</evidence>
<gene>
    <name evidence="8 12" type="primary">purL</name>
    <name evidence="12" type="ORF">ERS686654_01593</name>
</gene>
<feature type="binding site" evidence="8">
    <location>
        <position position="238"/>
    </location>
    <ligand>
        <name>substrate</name>
    </ligand>
</feature>
<feature type="binding site" evidence="8">
    <location>
        <position position="109"/>
    </location>
    <ligand>
        <name>substrate</name>
    </ligand>
</feature>
<dbReference type="InterPro" id="IPR010918">
    <property type="entry name" value="PurM-like_C_dom"/>
</dbReference>
<keyword evidence="4 8" id="KW-0547">Nucleotide-binding</keyword>
<dbReference type="InterPro" id="IPR036921">
    <property type="entry name" value="PurM-like_N_sf"/>
</dbReference>
<dbReference type="InterPro" id="IPR036676">
    <property type="entry name" value="PurM-like_C_sf"/>
</dbReference>
<dbReference type="EMBL" id="FAVB01000003">
    <property type="protein sequence ID" value="CUU85089.1"/>
    <property type="molecule type" value="Genomic_DNA"/>
</dbReference>
<feature type="binding site" evidence="8">
    <location>
        <position position="266"/>
    </location>
    <ligand>
        <name>Mg(2+)</name>
        <dbReference type="ChEBI" id="CHEBI:18420"/>
        <label>2</label>
    </ligand>
</feature>
<dbReference type="GO" id="GO:0005737">
    <property type="term" value="C:cytoplasm"/>
    <property type="evidence" value="ECO:0007669"/>
    <property type="project" value="UniProtKB-SubCell"/>
</dbReference>
<feature type="active site" evidence="8">
    <location>
        <position position="42"/>
    </location>
</feature>
<keyword evidence="6 8" id="KW-0067">ATP-binding</keyword>
<dbReference type="InterPro" id="IPR010074">
    <property type="entry name" value="PRibForGlyAmidine_synth_PurL"/>
</dbReference>
<feature type="binding site" evidence="8">
    <location>
        <begin position="87"/>
        <end position="90"/>
    </location>
    <ligand>
        <name>substrate</name>
    </ligand>
</feature>
<evidence type="ECO:0000256" key="6">
    <source>
        <dbReference type="ARBA" id="ARBA00022840"/>
    </source>
</evidence>
<feature type="binding site" evidence="8">
    <location>
        <position position="494"/>
    </location>
    <ligand>
        <name>ATP</name>
        <dbReference type="ChEBI" id="CHEBI:30616"/>
    </ligand>
</feature>
<comment type="subunit">
    <text evidence="8">Monomer. Part of the FGAM synthase complex composed of 1 PurL, 1 PurQ and 2 PurS subunits.</text>
</comment>
<dbReference type="InterPro" id="IPR016188">
    <property type="entry name" value="PurM-like_N"/>
</dbReference>
<proteinExistence type="inferred from homology"/>
<dbReference type="NCBIfam" id="NF002290">
    <property type="entry name" value="PRK01213.1"/>
    <property type="match status" value="1"/>
</dbReference>
<evidence type="ECO:0000259" key="11">
    <source>
        <dbReference type="Pfam" id="PF18072"/>
    </source>
</evidence>
<dbReference type="Proteomes" id="UP000052237">
    <property type="component" value="Unassembled WGS sequence"/>
</dbReference>
<keyword evidence="3 8" id="KW-0479">Metal-binding</keyword>
<comment type="catalytic activity">
    <reaction evidence="8">
        <text>N(2)-formyl-N(1)-(5-phospho-beta-D-ribosyl)glycinamide + L-glutamine + ATP + H2O = 2-formamido-N(1)-(5-O-phospho-beta-D-ribosyl)acetamidine + L-glutamate + ADP + phosphate + H(+)</text>
        <dbReference type="Rhea" id="RHEA:17129"/>
        <dbReference type="ChEBI" id="CHEBI:15377"/>
        <dbReference type="ChEBI" id="CHEBI:15378"/>
        <dbReference type="ChEBI" id="CHEBI:29985"/>
        <dbReference type="ChEBI" id="CHEBI:30616"/>
        <dbReference type="ChEBI" id="CHEBI:43474"/>
        <dbReference type="ChEBI" id="CHEBI:58359"/>
        <dbReference type="ChEBI" id="CHEBI:147286"/>
        <dbReference type="ChEBI" id="CHEBI:147287"/>
        <dbReference type="ChEBI" id="CHEBI:456216"/>
        <dbReference type="EC" id="6.3.5.3"/>
    </reaction>
</comment>
<name>A0A0S4SH41_CAMHY</name>
<comment type="pathway">
    <text evidence="8">Purine metabolism; IMP biosynthesis via de novo pathway; 5-amino-1-(5-phospho-D-ribosyl)imidazole from N(2)-formyl-N(1)-(5-phospho-D-ribosyl)glycinamide: step 1/2.</text>
</comment>
<comment type="caution">
    <text evidence="12">The sequence shown here is derived from an EMBL/GenBank/DDBJ whole genome shotgun (WGS) entry which is preliminary data.</text>
</comment>
<dbReference type="GO" id="GO:0006189">
    <property type="term" value="P:'de novo' IMP biosynthetic process"/>
    <property type="evidence" value="ECO:0007669"/>
    <property type="project" value="UniProtKB-UniRule"/>
</dbReference>
<dbReference type="NCBIfam" id="TIGR01736">
    <property type="entry name" value="FGAM_synth_II"/>
    <property type="match status" value="1"/>
</dbReference>
<dbReference type="FunFam" id="3.30.1330.10:FF:000004">
    <property type="entry name" value="Phosphoribosylformylglycinamidine synthase subunit PurL"/>
    <property type="match status" value="1"/>
</dbReference>
<dbReference type="PANTHER" id="PTHR43555:SF1">
    <property type="entry name" value="PHOSPHORIBOSYLFORMYLGLYCINAMIDINE SYNTHASE SUBUNIT PURL"/>
    <property type="match status" value="1"/>
</dbReference>
<feature type="binding site" evidence="8">
    <location>
        <position position="534"/>
    </location>
    <ligand>
        <name>substrate</name>
    </ligand>
</feature>
<keyword evidence="7 8" id="KW-0460">Magnesium</keyword>
<feature type="binding site" evidence="8">
    <location>
        <position position="86"/>
    </location>
    <ligand>
        <name>Mg(2+)</name>
        <dbReference type="ChEBI" id="CHEBI:18420"/>
        <label>1</label>
    </ligand>
</feature>
<dbReference type="EC" id="6.3.5.3" evidence="8"/>
<dbReference type="GO" id="GO:0000287">
    <property type="term" value="F:magnesium ion binding"/>
    <property type="evidence" value="ECO:0007669"/>
    <property type="project" value="UniProtKB-UniRule"/>
</dbReference>
<evidence type="ECO:0000259" key="10">
    <source>
        <dbReference type="Pfam" id="PF02769"/>
    </source>
</evidence>
<dbReference type="HAMAP" id="MF_00420">
    <property type="entry name" value="PurL_2"/>
    <property type="match status" value="1"/>
</dbReference>
<feature type="binding site" evidence="8">
    <location>
        <position position="110"/>
    </location>
    <ligand>
        <name>Mg(2+)</name>
        <dbReference type="ChEBI" id="CHEBI:18420"/>
        <label>2</label>
    </ligand>
</feature>
<evidence type="ECO:0000256" key="8">
    <source>
        <dbReference type="HAMAP-Rule" id="MF_00420"/>
    </source>
</evidence>
<evidence type="ECO:0000256" key="1">
    <source>
        <dbReference type="ARBA" id="ARBA00022490"/>
    </source>
</evidence>
<protein>
    <recommendedName>
        <fullName evidence="8">Phosphoribosylformylglycinamidine synthase subunit PurL</fullName>
        <shortName evidence="8">FGAM synthase</shortName>
        <ecNumber evidence="8">6.3.5.3</ecNumber>
    </recommendedName>
    <alternativeName>
        <fullName evidence="8">Formylglycinamide ribonucleotide amidotransferase subunit II</fullName>
        <shortName evidence="8">FGAR amidotransferase II</shortName>
        <shortName evidence="8">FGAR-AT II</shortName>
    </alternativeName>
    <alternativeName>
        <fullName evidence="8">Glutamine amidotransferase PurL</fullName>
    </alternativeName>
    <alternativeName>
        <fullName evidence="8">Phosphoribosylformylglycinamidine synthase subunit II</fullName>
    </alternativeName>
</protein>
<dbReference type="Pfam" id="PF00586">
    <property type="entry name" value="AIRS"/>
    <property type="match status" value="2"/>
</dbReference>
<feature type="domain" description="PurM-like N-terminal" evidence="9">
    <location>
        <begin position="443"/>
        <end position="555"/>
    </location>
</feature>
<dbReference type="PIRSF" id="PIRSF001587">
    <property type="entry name" value="FGAM_synthase_II"/>
    <property type="match status" value="1"/>
</dbReference>
<feature type="binding site" evidence="8">
    <location>
        <position position="84"/>
    </location>
    <ligand>
        <name>ATP</name>
        <dbReference type="ChEBI" id="CHEBI:30616"/>
    </ligand>
</feature>
<comment type="caution">
    <text evidence="8">Lacks conserved residue(s) required for the propagation of feature annotation.</text>
</comment>
<keyword evidence="5 8" id="KW-0658">Purine biosynthesis</keyword>
<dbReference type="Pfam" id="PF02769">
    <property type="entry name" value="AIRS_C"/>
    <property type="match status" value="1"/>
</dbReference>
<feature type="domain" description="Phosphoribosylformylglycinamidine synthase linker" evidence="11">
    <location>
        <begin position="8"/>
        <end position="46"/>
    </location>
</feature>
<dbReference type="Gene3D" id="3.30.1330.10">
    <property type="entry name" value="PurM-like, N-terminal domain"/>
    <property type="match status" value="2"/>
</dbReference>
<feature type="binding site" evidence="8">
    <location>
        <begin position="310"/>
        <end position="312"/>
    </location>
    <ligand>
        <name>substrate</name>
    </ligand>
</feature>
<dbReference type="SUPFAM" id="SSF55326">
    <property type="entry name" value="PurM N-terminal domain-like"/>
    <property type="match status" value="2"/>
</dbReference>
<dbReference type="Gene3D" id="3.90.650.10">
    <property type="entry name" value="PurM-like C-terminal domain"/>
    <property type="match status" value="2"/>
</dbReference>
<evidence type="ECO:0000256" key="3">
    <source>
        <dbReference type="ARBA" id="ARBA00022723"/>
    </source>
</evidence>
<evidence type="ECO:0000259" key="9">
    <source>
        <dbReference type="Pfam" id="PF00586"/>
    </source>
</evidence>
<feature type="active site" description="Proton acceptor" evidence="8">
    <location>
        <position position="88"/>
    </location>
</feature>
<feature type="binding site" evidence="8">
    <location>
        <position position="532"/>
    </location>
    <ligand>
        <name>Mg(2+)</name>
        <dbReference type="ChEBI" id="CHEBI:18420"/>
        <label>1</label>
    </ligand>
</feature>
<keyword evidence="13" id="KW-1185">Reference proteome</keyword>
<feature type="binding site" evidence="8">
    <location>
        <position position="45"/>
    </location>
    <ligand>
        <name>ATP</name>
        <dbReference type="ChEBI" id="CHEBI:30616"/>
    </ligand>
</feature>
<feature type="domain" description="PurM-like C-terminal" evidence="10">
    <location>
        <begin position="200"/>
        <end position="353"/>
    </location>
</feature>
<dbReference type="CDD" id="cd02203">
    <property type="entry name" value="PurL_repeat1"/>
    <property type="match status" value="1"/>
</dbReference>
<dbReference type="UniPathway" id="UPA00074">
    <property type="reaction ID" value="UER00128"/>
</dbReference>
<evidence type="ECO:0000256" key="7">
    <source>
        <dbReference type="ARBA" id="ARBA00022842"/>
    </source>
</evidence>
<feature type="binding site" evidence="8">
    <location>
        <position position="531"/>
    </location>
    <ligand>
        <name>ATP</name>
        <dbReference type="ChEBI" id="CHEBI:30616"/>
    </ligand>
</feature>
<dbReference type="GO" id="GO:0005524">
    <property type="term" value="F:ATP binding"/>
    <property type="evidence" value="ECO:0007669"/>
    <property type="project" value="UniProtKB-UniRule"/>
</dbReference>
<evidence type="ECO:0000256" key="2">
    <source>
        <dbReference type="ARBA" id="ARBA00022598"/>
    </source>
</evidence>
<dbReference type="PANTHER" id="PTHR43555">
    <property type="entry name" value="PHOSPHORIBOSYLFORMYLGLYCINAMIDINE SYNTHASE SUBUNIT PURL"/>
    <property type="match status" value="1"/>
</dbReference>
<keyword evidence="1 8" id="KW-0963">Cytoplasm</keyword>
<dbReference type="RefSeq" id="WP_059435279.1">
    <property type="nucleotide sequence ID" value="NZ_FAVB01000003.1"/>
</dbReference>
<dbReference type="GO" id="GO:0004642">
    <property type="term" value="F:phosphoribosylformylglycinamidine synthase activity"/>
    <property type="evidence" value="ECO:0007669"/>
    <property type="project" value="UniProtKB-UniRule"/>
</dbReference>
<comment type="similarity">
    <text evidence="8">Belongs to the FGAMS family.</text>
</comment>
<keyword evidence="2 8" id="KW-0436">Ligase</keyword>
<dbReference type="CDD" id="cd02204">
    <property type="entry name" value="PurL_repeat2"/>
    <property type="match status" value="1"/>
</dbReference>